<proteinExistence type="predicted"/>
<feature type="compositionally biased region" description="Polar residues" evidence="1">
    <location>
        <begin position="29"/>
        <end position="39"/>
    </location>
</feature>
<evidence type="ECO:0000313" key="3">
    <source>
        <dbReference type="Proteomes" id="UP000092666"/>
    </source>
</evidence>
<keyword evidence="3" id="KW-1185">Reference proteome</keyword>
<dbReference type="OrthoDB" id="8120565at2759"/>
<name>A0A1B9GMP2_9TREE</name>
<feature type="region of interest" description="Disordered" evidence="1">
    <location>
        <begin position="16"/>
        <end position="39"/>
    </location>
</feature>
<dbReference type="AlphaFoldDB" id="A0A1B9GMP2"/>
<gene>
    <name evidence="2" type="ORF">I316_05980</name>
</gene>
<dbReference type="EMBL" id="KI669509">
    <property type="protein sequence ID" value="OCF32312.1"/>
    <property type="molecule type" value="Genomic_DNA"/>
</dbReference>
<sequence>MSKLITKSKASGYLTDTDYLRRGAPPRTTIHSGNNSGQVTPNAVAASNLWRNSARTIGDVLVLSDILNPNAYLSLPFCNQAFFVAGCCYVKEIEQERAGPPPVGGADPSDQSRPTSRSGNGVGSLNPDVKDGKKPSDLFRSLLTSVAASNITTVQQGLTRQTGYWGGIAWVAEALAQRVAGIGASDIDLASITEKLSSSVYVADAGVLKAPPGETSHAEDPTTLLSTLDENFNNLAGDPLGISTFSHGDYSSSDVTQITPGGDQVSPLFG</sequence>
<feature type="compositionally biased region" description="Polar residues" evidence="1">
    <location>
        <begin position="109"/>
        <end position="119"/>
    </location>
</feature>
<dbReference type="Proteomes" id="UP000092666">
    <property type="component" value="Unassembled WGS sequence"/>
</dbReference>
<dbReference type="PANTHER" id="PTHR47783">
    <property type="entry name" value="ZN(II)2CYS6 TRANSCRIPTION FACTOR (EUROFUNG)-RELATED"/>
    <property type="match status" value="1"/>
</dbReference>
<protein>
    <submittedName>
        <fullName evidence="2">Uncharacterized protein</fullName>
    </submittedName>
</protein>
<feature type="region of interest" description="Disordered" evidence="1">
    <location>
        <begin position="98"/>
        <end position="134"/>
    </location>
</feature>
<organism evidence="2 3">
    <name type="scientific">Kwoniella heveanensis BCC8398</name>
    <dbReference type="NCBI Taxonomy" id="1296120"/>
    <lineage>
        <taxon>Eukaryota</taxon>
        <taxon>Fungi</taxon>
        <taxon>Dikarya</taxon>
        <taxon>Basidiomycota</taxon>
        <taxon>Agaricomycotina</taxon>
        <taxon>Tremellomycetes</taxon>
        <taxon>Tremellales</taxon>
        <taxon>Cryptococcaceae</taxon>
        <taxon>Kwoniella</taxon>
    </lineage>
</organism>
<reference evidence="2 3" key="1">
    <citation type="submission" date="2013-07" db="EMBL/GenBank/DDBJ databases">
        <title>The Genome Sequence of Cryptococcus heveanensis BCC8398.</title>
        <authorList>
            <consortium name="The Broad Institute Genome Sequencing Platform"/>
            <person name="Cuomo C."/>
            <person name="Litvintseva A."/>
            <person name="Chen Y."/>
            <person name="Heitman J."/>
            <person name="Sun S."/>
            <person name="Springer D."/>
            <person name="Dromer F."/>
            <person name="Young S.K."/>
            <person name="Zeng Q."/>
            <person name="Gargeya S."/>
            <person name="Fitzgerald M."/>
            <person name="Abouelleil A."/>
            <person name="Alvarado L."/>
            <person name="Berlin A.M."/>
            <person name="Chapman S.B."/>
            <person name="Dewar J."/>
            <person name="Goldberg J."/>
            <person name="Griggs A."/>
            <person name="Gujja S."/>
            <person name="Hansen M."/>
            <person name="Howarth C."/>
            <person name="Imamovic A."/>
            <person name="Larimer J."/>
            <person name="McCowan C."/>
            <person name="Murphy C."/>
            <person name="Pearson M."/>
            <person name="Priest M."/>
            <person name="Roberts A."/>
            <person name="Saif S."/>
            <person name="Shea T."/>
            <person name="Sykes S."/>
            <person name="Wortman J."/>
            <person name="Nusbaum C."/>
            <person name="Birren B."/>
        </authorList>
    </citation>
    <scope>NUCLEOTIDE SEQUENCE [LARGE SCALE GENOMIC DNA]</scope>
    <source>
        <strain evidence="2 3">BCC8398</strain>
    </source>
</reference>
<dbReference type="STRING" id="1296120.A0A1B9GMP2"/>
<evidence type="ECO:0000313" key="2">
    <source>
        <dbReference type="EMBL" id="OCF32312.1"/>
    </source>
</evidence>
<accession>A0A1B9GMP2</accession>
<dbReference type="PANTHER" id="PTHR47783:SF1">
    <property type="entry name" value="ZN(II)2CYS6 TRANSCRIPTION FACTOR (EUROFUNG)"/>
    <property type="match status" value="1"/>
</dbReference>
<reference evidence="3" key="2">
    <citation type="submission" date="2013-12" db="EMBL/GenBank/DDBJ databases">
        <title>Evolution of pathogenesis and genome organization in the Tremellales.</title>
        <authorList>
            <person name="Cuomo C."/>
            <person name="Litvintseva A."/>
            <person name="Heitman J."/>
            <person name="Chen Y."/>
            <person name="Sun S."/>
            <person name="Springer D."/>
            <person name="Dromer F."/>
            <person name="Young S."/>
            <person name="Zeng Q."/>
            <person name="Chapman S."/>
            <person name="Gujja S."/>
            <person name="Saif S."/>
            <person name="Birren B."/>
        </authorList>
    </citation>
    <scope>NUCLEOTIDE SEQUENCE [LARGE SCALE GENOMIC DNA]</scope>
    <source>
        <strain evidence="3">BCC8398</strain>
    </source>
</reference>
<evidence type="ECO:0000256" key="1">
    <source>
        <dbReference type="SAM" id="MobiDB-lite"/>
    </source>
</evidence>